<dbReference type="CDD" id="cd00560">
    <property type="entry name" value="PanC"/>
    <property type="match status" value="1"/>
</dbReference>
<dbReference type="GO" id="GO:0015940">
    <property type="term" value="P:pantothenate biosynthetic process"/>
    <property type="evidence" value="ECO:0007669"/>
    <property type="project" value="UniProtKB-KW"/>
</dbReference>
<reference evidence="13" key="1">
    <citation type="journal article" date="2021" name="Nat. Commun.">
        <title>Genetic determinants of endophytism in the Arabidopsis root mycobiome.</title>
        <authorList>
            <person name="Mesny F."/>
            <person name="Miyauchi S."/>
            <person name="Thiergart T."/>
            <person name="Pickel B."/>
            <person name="Atanasova L."/>
            <person name="Karlsson M."/>
            <person name="Huettel B."/>
            <person name="Barry K.W."/>
            <person name="Haridas S."/>
            <person name="Chen C."/>
            <person name="Bauer D."/>
            <person name="Andreopoulos W."/>
            <person name="Pangilinan J."/>
            <person name="LaButti K."/>
            <person name="Riley R."/>
            <person name="Lipzen A."/>
            <person name="Clum A."/>
            <person name="Drula E."/>
            <person name="Henrissat B."/>
            <person name="Kohler A."/>
            <person name="Grigoriev I.V."/>
            <person name="Martin F.M."/>
            <person name="Hacquard S."/>
        </authorList>
    </citation>
    <scope>NUCLEOTIDE SEQUENCE</scope>
    <source>
        <strain evidence="13">MPI-CAGE-CH-0230</strain>
    </source>
</reference>
<evidence type="ECO:0000313" key="14">
    <source>
        <dbReference type="Proteomes" id="UP000756346"/>
    </source>
</evidence>
<evidence type="ECO:0000256" key="1">
    <source>
        <dbReference type="ARBA" id="ARBA00004990"/>
    </source>
</evidence>
<dbReference type="NCBIfam" id="TIGR00018">
    <property type="entry name" value="panC"/>
    <property type="match status" value="1"/>
</dbReference>
<evidence type="ECO:0000256" key="6">
    <source>
        <dbReference type="ARBA" id="ARBA00022655"/>
    </source>
</evidence>
<dbReference type="InterPro" id="IPR042176">
    <property type="entry name" value="Pantoate_ligase_C"/>
</dbReference>
<gene>
    <name evidence="13" type="ORF">B0I36DRAFT_318504</name>
</gene>
<dbReference type="FunFam" id="3.40.50.620:FF:000013">
    <property type="entry name" value="Pantothenate synthetase"/>
    <property type="match status" value="1"/>
</dbReference>
<dbReference type="AlphaFoldDB" id="A0A9P9BT29"/>
<keyword evidence="5" id="KW-0436">Ligase</keyword>
<dbReference type="EMBL" id="JAGTJQ010000003">
    <property type="protein sequence ID" value="KAH7035505.1"/>
    <property type="molecule type" value="Genomic_DNA"/>
</dbReference>
<evidence type="ECO:0000256" key="5">
    <source>
        <dbReference type="ARBA" id="ARBA00022598"/>
    </source>
</evidence>
<dbReference type="PANTHER" id="PTHR21299:SF1">
    <property type="entry name" value="PANTOATE--BETA-ALANINE LIGASE"/>
    <property type="match status" value="1"/>
</dbReference>
<dbReference type="EC" id="6.3.2.1" evidence="3"/>
<dbReference type="InterPro" id="IPR014729">
    <property type="entry name" value="Rossmann-like_a/b/a_fold"/>
</dbReference>
<dbReference type="GeneID" id="70182843"/>
<proteinExistence type="inferred from homology"/>
<evidence type="ECO:0000256" key="2">
    <source>
        <dbReference type="ARBA" id="ARBA00009256"/>
    </source>
</evidence>
<dbReference type="GO" id="GO:0004592">
    <property type="term" value="F:pantoate-beta-alanine ligase activity"/>
    <property type="evidence" value="ECO:0007669"/>
    <property type="project" value="UniProtKB-EC"/>
</dbReference>
<dbReference type="PANTHER" id="PTHR21299">
    <property type="entry name" value="CYTIDYLATE KINASE/PANTOATE-BETA-ALANINE LIGASE"/>
    <property type="match status" value="1"/>
</dbReference>
<dbReference type="Gene3D" id="3.30.1300.10">
    <property type="entry name" value="Pantoate-beta-alanine ligase, C-terminal domain"/>
    <property type="match status" value="1"/>
</dbReference>
<dbReference type="GO" id="GO:0005524">
    <property type="term" value="F:ATP binding"/>
    <property type="evidence" value="ECO:0007669"/>
    <property type="project" value="UniProtKB-KW"/>
</dbReference>
<dbReference type="SUPFAM" id="SSF52374">
    <property type="entry name" value="Nucleotidylyl transferase"/>
    <property type="match status" value="1"/>
</dbReference>
<evidence type="ECO:0000313" key="13">
    <source>
        <dbReference type="EMBL" id="KAH7035505.1"/>
    </source>
</evidence>
<evidence type="ECO:0000256" key="9">
    <source>
        <dbReference type="ARBA" id="ARBA00029902"/>
    </source>
</evidence>
<evidence type="ECO:0000256" key="4">
    <source>
        <dbReference type="ARBA" id="ARBA00015647"/>
    </source>
</evidence>
<dbReference type="FunFam" id="3.30.1300.10:FF:000002">
    <property type="entry name" value="Pantoate--beta-alanine ligase"/>
    <property type="match status" value="1"/>
</dbReference>
<dbReference type="RefSeq" id="XP_046015598.1">
    <property type="nucleotide sequence ID" value="XM_046153297.1"/>
</dbReference>
<organism evidence="13 14">
    <name type="scientific">Microdochium trichocladiopsis</name>
    <dbReference type="NCBI Taxonomy" id="1682393"/>
    <lineage>
        <taxon>Eukaryota</taxon>
        <taxon>Fungi</taxon>
        <taxon>Dikarya</taxon>
        <taxon>Ascomycota</taxon>
        <taxon>Pezizomycotina</taxon>
        <taxon>Sordariomycetes</taxon>
        <taxon>Xylariomycetidae</taxon>
        <taxon>Xylariales</taxon>
        <taxon>Microdochiaceae</taxon>
        <taxon>Microdochium</taxon>
    </lineage>
</organism>
<protein>
    <recommendedName>
        <fullName evidence="4">Pantoate--beta-alanine ligase</fullName>
        <ecNumber evidence="3">6.3.2.1</ecNumber>
    </recommendedName>
    <alternativeName>
        <fullName evidence="10">Pantoate-activating enzyme</fullName>
    </alternativeName>
    <alternativeName>
        <fullName evidence="9">Pantothenate synthetase</fullName>
    </alternativeName>
</protein>
<keyword evidence="6" id="KW-0566">Pantothenate biosynthesis</keyword>
<evidence type="ECO:0000256" key="8">
    <source>
        <dbReference type="ARBA" id="ARBA00022840"/>
    </source>
</evidence>
<evidence type="ECO:0000256" key="7">
    <source>
        <dbReference type="ARBA" id="ARBA00022741"/>
    </source>
</evidence>
<keyword evidence="7" id="KW-0547">Nucleotide-binding</keyword>
<dbReference type="Gene3D" id="3.40.50.620">
    <property type="entry name" value="HUPs"/>
    <property type="match status" value="1"/>
</dbReference>
<evidence type="ECO:0000256" key="12">
    <source>
        <dbReference type="SAM" id="MobiDB-lite"/>
    </source>
</evidence>
<accession>A0A9P9BT29</accession>
<dbReference type="HAMAP" id="MF_00158">
    <property type="entry name" value="PanC"/>
    <property type="match status" value="1"/>
</dbReference>
<evidence type="ECO:0000256" key="3">
    <source>
        <dbReference type="ARBA" id="ARBA00012219"/>
    </source>
</evidence>
<feature type="region of interest" description="Disordered" evidence="12">
    <location>
        <begin position="24"/>
        <end position="43"/>
    </location>
</feature>
<evidence type="ECO:0000256" key="10">
    <source>
        <dbReference type="ARBA" id="ARBA00032806"/>
    </source>
</evidence>
<comment type="catalytic activity">
    <reaction evidence="11">
        <text>(R)-pantoate + beta-alanine + ATP = (R)-pantothenate + AMP + diphosphate + H(+)</text>
        <dbReference type="Rhea" id="RHEA:10912"/>
        <dbReference type="ChEBI" id="CHEBI:15378"/>
        <dbReference type="ChEBI" id="CHEBI:15980"/>
        <dbReference type="ChEBI" id="CHEBI:29032"/>
        <dbReference type="ChEBI" id="CHEBI:30616"/>
        <dbReference type="ChEBI" id="CHEBI:33019"/>
        <dbReference type="ChEBI" id="CHEBI:57966"/>
        <dbReference type="ChEBI" id="CHEBI:456215"/>
        <dbReference type="EC" id="6.3.2.1"/>
    </reaction>
</comment>
<feature type="region of interest" description="Disordered" evidence="12">
    <location>
        <begin position="48"/>
        <end position="92"/>
    </location>
</feature>
<feature type="compositionally biased region" description="Polar residues" evidence="12">
    <location>
        <begin position="33"/>
        <end position="43"/>
    </location>
</feature>
<evidence type="ECO:0000256" key="11">
    <source>
        <dbReference type="ARBA" id="ARBA00048258"/>
    </source>
</evidence>
<sequence>MLSCQGQGTGHSCAASHDWTAASVAPPPHFRPSRSNIPTVSRQLSSSASTISRACTKHHAGPASARHFPSRLPRRQPAIDSPPWLPPPSNTPDRFQLPLTPLAILLLFLRRPSSPTTPPPQPYTMFGVAFRRILAPACRSRWAVAAAPPPSSLSKISPRQHLAAAAAYSSSCSSSSSTPTRKSREMIPSSSIRILRSVESVRRWRKPHMLDHRIVGLVPTMGALHEGHLSLIRAAAREAHHVVVSIYVNPAQFGIKEDLASYPVTWDSDCKILADLDRQLADDGGNLGRISAVFAPTTADMYPSGFPGQEVGSKGSFVTITPVGEVLEGASRPTFFRGVATVCMKLFNIVQPERVYFGQKDVQQTVVIRNMVRDFMLPTEVVVRPTSREPDGLALSSRNVYLGARRRKVATVLNRALRAAEAQHATQGALDRRSILGAANKVAEEVLAEQMALAPEERVRFEVDYISLADPGTMMELEKVDPEKGGILSGAVKMLPVEAPQSGEDLGHSGGPAVRLIDNIILKPSSTR</sequence>
<comment type="similarity">
    <text evidence="2">Belongs to the pantothenate synthetase family.</text>
</comment>
<name>A0A9P9BT29_9PEZI</name>
<keyword evidence="8" id="KW-0067">ATP-binding</keyword>
<dbReference type="Proteomes" id="UP000756346">
    <property type="component" value="Unassembled WGS sequence"/>
</dbReference>
<comment type="pathway">
    <text evidence="1">Cofactor biosynthesis; (R)-pantothenate biosynthesis; (R)-pantothenate from (R)-pantoate and beta-alanine: step 1/1.</text>
</comment>
<dbReference type="Pfam" id="PF02569">
    <property type="entry name" value="Pantoate_ligase"/>
    <property type="match status" value="1"/>
</dbReference>
<dbReference type="InterPro" id="IPR003721">
    <property type="entry name" value="Pantoate_ligase"/>
</dbReference>
<keyword evidence="14" id="KW-1185">Reference proteome</keyword>
<comment type="caution">
    <text evidence="13">The sequence shown here is derived from an EMBL/GenBank/DDBJ whole genome shotgun (WGS) entry which is preliminary data.</text>
</comment>
<dbReference type="OrthoDB" id="2020436at2759"/>